<gene>
    <name evidence="2" type="ORF">WA026_014380</name>
</gene>
<name>A0AAW1UBE2_9CUCU</name>
<sequence>MGGKDIFAKTVYGEARGEPTKGQEWVAWVIKNRAHANRSYWGGSRIEDVCLKRGQFEVWNNGDFDVTEPSVYRKIKNMTDEIYDAPMCDDPTGGCDHYNNPDKEGYPSWTNNCNKVKKIGDHWFYRGK</sequence>
<evidence type="ECO:0000313" key="3">
    <source>
        <dbReference type="Proteomes" id="UP001431783"/>
    </source>
</evidence>
<reference evidence="2 3" key="1">
    <citation type="submission" date="2023-03" db="EMBL/GenBank/DDBJ databases">
        <title>Genome insight into feeding habits of ladybird beetles.</title>
        <authorList>
            <person name="Li H.-S."/>
            <person name="Huang Y.-H."/>
            <person name="Pang H."/>
        </authorList>
    </citation>
    <scope>NUCLEOTIDE SEQUENCE [LARGE SCALE GENOMIC DNA]</scope>
    <source>
        <strain evidence="2">SYSU_2023b</strain>
        <tissue evidence="2">Whole body</tissue>
    </source>
</reference>
<evidence type="ECO:0000259" key="1">
    <source>
        <dbReference type="Pfam" id="PF07486"/>
    </source>
</evidence>
<proteinExistence type="predicted"/>
<dbReference type="EMBL" id="JARQZJ010000067">
    <property type="protein sequence ID" value="KAK9881037.1"/>
    <property type="molecule type" value="Genomic_DNA"/>
</dbReference>
<protein>
    <recommendedName>
        <fullName evidence="1">Cell wall hydrolase SleB domain-containing protein</fullName>
    </recommendedName>
</protein>
<dbReference type="AlphaFoldDB" id="A0AAW1UBE2"/>
<keyword evidence="3" id="KW-1185">Reference proteome</keyword>
<dbReference type="InterPro" id="IPR011105">
    <property type="entry name" value="Cell_wall_hydrolase_SleB"/>
</dbReference>
<dbReference type="Gene3D" id="1.10.10.2520">
    <property type="entry name" value="Cell wall hydrolase SleB, domain 1"/>
    <property type="match status" value="1"/>
</dbReference>
<dbReference type="InterPro" id="IPR042047">
    <property type="entry name" value="SleB_dom1"/>
</dbReference>
<accession>A0AAW1UBE2</accession>
<dbReference type="Pfam" id="PF07486">
    <property type="entry name" value="Hydrolase_2"/>
    <property type="match status" value="1"/>
</dbReference>
<dbReference type="Gene3D" id="6.20.240.60">
    <property type="match status" value="1"/>
</dbReference>
<evidence type="ECO:0000313" key="2">
    <source>
        <dbReference type="EMBL" id="KAK9881037.1"/>
    </source>
</evidence>
<comment type="caution">
    <text evidence="2">The sequence shown here is derived from an EMBL/GenBank/DDBJ whole genome shotgun (WGS) entry which is preliminary data.</text>
</comment>
<organism evidence="2 3">
    <name type="scientific">Henosepilachna vigintioctopunctata</name>
    <dbReference type="NCBI Taxonomy" id="420089"/>
    <lineage>
        <taxon>Eukaryota</taxon>
        <taxon>Metazoa</taxon>
        <taxon>Ecdysozoa</taxon>
        <taxon>Arthropoda</taxon>
        <taxon>Hexapoda</taxon>
        <taxon>Insecta</taxon>
        <taxon>Pterygota</taxon>
        <taxon>Neoptera</taxon>
        <taxon>Endopterygota</taxon>
        <taxon>Coleoptera</taxon>
        <taxon>Polyphaga</taxon>
        <taxon>Cucujiformia</taxon>
        <taxon>Coccinelloidea</taxon>
        <taxon>Coccinellidae</taxon>
        <taxon>Epilachninae</taxon>
        <taxon>Epilachnini</taxon>
        <taxon>Henosepilachna</taxon>
    </lineage>
</organism>
<dbReference type="GO" id="GO:0016787">
    <property type="term" value="F:hydrolase activity"/>
    <property type="evidence" value="ECO:0007669"/>
    <property type="project" value="InterPro"/>
</dbReference>
<dbReference type="Proteomes" id="UP001431783">
    <property type="component" value="Unassembled WGS sequence"/>
</dbReference>
<feature type="domain" description="Cell wall hydrolase SleB" evidence="1">
    <location>
        <begin position="17"/>
        <end position="125"/>
    </location>
</feature>